<dbReference type="Pfam" id="PF01477">
    <property type="entry name" value="PLAT"/>
    <property type="match status" value="1"/>
</dbReference>
<dbReference type="PANTHER" id="PTHR11771">
    <property type="entry name" value="LIPOXYGENASE"/>
    <property type="match status" value="1"/>
</dbReference>
<comment type="similarity">
    <text evidence="1 11">Belongs to the lipoxygenase family.</text>
</comment>
<comment type="caution">
    <text evidence="14">The sequence shown here is derived from an EMBL/GenBank/DDBJ whole genome shotgun (WGS) entry which is preliminary data.</text>
</comment>
<keyword evidence="2 11" id="KW-0444">Lipid biosynthesis</keyword>
<keyword evidence="5" id="KW-0276">Fatty acid metabolism</keyword>
<dbReference type="SUPFAM" id="SSF48484">
    <property type="entry name" value="Lipoxigenase"/>
    <property type="match status" value="1"/>
</dbReference>
<evidence type="ECO:0000256" key="8">
    <source>
        <dbReference type="ARBA" id="ARBA00023098"/>
    </source>
</evidence>
<dbReference type="STRING" id="74649.A0A2P6Q442"/>
<dbReference type="InterPro" id="IPR027433">
    <property type="entry name" value="Lipoxygenase_dom_3"/>
</dbReference>
<dbReference type="EC" id="1.13.11.-" evidence="11"/>
<keyword evidence="4 11" id="KW-0925">Oxylipin biosynthesis</keyword>
<dbReference type="Proteomes" id="UP000238479">
    <property type="component" value="Chromosome 5"/>
</dbReference>
<dbReference type="SUPFAM" id="SSF49723">
    <property type="entry name" value="Lipase/lipooxygenase domain (PLAT/LH2 domain)"/>
    <property type="match status" value="1"/>
</dbReference>
<dbReference type="GO" id="GO:0046872">
    <property type="term" value="F:metal ion binding"/>
    <property type="evidence" value="ECO:0007669"/>
    <property type="project" value="UniProtKB-UniRule"/>
</dbReference>
<dbReference type="InterPro" id="IPR036392">
    <property type="entry name" value="PLAT/LH2_dom_sf"/>
</dbReference>
<keyword evidence="3" id="KW-0479">Metal-binding</keyword>
<keyword evidence="7 14" id="KW-0560">Oxidoreductase</keyword>
<reference evidence="14 15" key="1">
    <citation type="journal article" date="2018" name="Nat. Genet.">
        <title>The Rosa genome provides new insights in the design of modern roses.</title>
        <authorList>
            <person name="Bendahmane M."/>
        </authorList>
    </citation>
    <scope>NUCLEOTIDE SEQUENCE [LARGE SCALE GENOMIC DNA]</scope>
    <source>
        <strain evidence="15">cv. Old Blush</strain>
    </source>
</reference>
<evidence type="ECO:0000256" key="4">
    <source>
        <dbReference type="ARBA" id="ARBA00022767"/>
    </source>
</evidence>
<dbReference type="PROSITE" id="PS51393">
    <property type="entry name" value="LIPOXYGENASE_3"/>
    <property type="match status" value="1"/>
</dbReference>
<comment type="caution">
    <text evidence="10">Lacks conserved residue(s) required for the propagation of feature annotation.</text>
</comment>
<evidence type="ECO:0000256" key="1">
    <source>
        <dbReference type="ARBA" id="ARBA00009419"/>
    </source>
</evidence>
<sequence length="568" mass="64582">MPIKINIALTKTSTYQVKFLVDSNFGMPGATTVSNRDQSEFYLDSINIKGVINFACNSWVQPECKNPAKRIFFSTNKAYLPSETPAGRKELRKMELIQQKGDGTGFRKPSDRIYDYDTYNDIGNPDLGYIRPILGGNKHPYPRRCRTGRPRTKTDENLEPPVNEFLMAYVPRDEEFEESKIEALDLGKLKAILRHIIPTLTTVARNTDVFEVYSDIRDLYRDMSSVKMKTKMNPAWANILNKVQEFLKFDPAKLDARITSSCLPDDEFGRQALAGINPLSIERLTTFPPVGKLNASTYGPQESAFKEEHIIGHVNGMSMQQALEENKMFILDYHDIFLPLINQINAMDNRKAYATRTIFFLTSLGILKPIERSLPQTNSDPPSKQVLTPPVDATTSWLWELGKAHVCSNDSSVHRLIHHWLRSHACMEPFIIATHRQLSAMHPIYRLLKPHMRYTMKINALARQFPMNSEGIIESTFTAGKHSMEISCAAYLEGLPADLIRRGMAIPDPSQVHGLRLLIKDYPYATDGLLIWTAIERLVQSSSIITVLMCWCQFRHQRVNGSSVEIQV</sequence>
<dbReference type="Gramene" id="PRQ28945">
    <property type="protein sequence ID" value="PRQ28945"/>
    <property type="gene ID" value="RchiOBHm_Chr5g0008481"/>
</dbReference>
<keyword evidence="9 11" id="KW-0275">Fatty acid biosynthesis</keyword>
<evidence type="ECO:0000259" key="12">
    <source>
        <dbReference type="PROSITE" id="PS50095"/>
    </source>
</evidence>
<dbReference type="Gene3D" id="2.60.60.20">
    <property type="entry name" value="PLAT/LH2 domain"/>
    <property type="match status" value="1"/>
</dbReference>
<evidence type="ECO:0000256" key="6">
    <source>
        <dbReference type="ARBA" id="ARBA00022964"/>
    </source>
</evidence>
<evidence type="ECO:0000256" key="5">
    <source>
        <dbReference type="ARBA" id="ARBA00022832"/>
    </source>
</evidence>
<keyword evidence="15" id="KW-1185">Reference proteome</keyword>
<dbReference type="PRINTS" id="PR00087">
    <property type="entry name" value="LIPOXYGENASE"/>
</dbReference>
<evidence type="ECO:0000256" key="7">
    <source>
        <dbReference type="ARBA" id="ARBA00023002"/>
    </source>
</evidence>
<comment type="function">
    <text evidence="11">Plant lipoxygenase may be involved in a number of diverse aspects of plant physiology including growth and development, pest resistance, and senescence or responses to wounding.</text>
</comment>
<dbReference type="PRINTS" id="PR00468">
    <property type="entry name" value="PLTLPOXGNASE"/>
</dbReference>
<evidence type="ECO:0000313" key="15">
    <source>
        <dbReference type="Proteomes" id="UP000238479"/>
    </source>
</evidence>
<evidence type="ECO:0000256" key="2">
    <source>
        <dbReference type="ARBA" id="ARBA00022516"/>
    </source>
</evidence>
<dbReference type="InterPro" id="IPR001024">
    <property type="entry name" value="PLAT/LH2_dom"/>
</dbReference>
<organism evidence="14 15">
    <name type="scientific">Rosa chinensis</name>
    <name type="common">China rose</name>
    <dbReference type="NCBI Taxonomy" id="74649"/>
    <lineage>
        <taxon>Eukaryota</taxon>
        <taxon>Viridiplantae</taxon>
        <taxon>Streptophyta</taxon>
        <taxon>Embryophyta</taxon>
        <taxon>Tracheophyta</taxon>
        <taxon>Spermatophyta</taxon>
        <taxon>Magnoliopsida</taxon>
        <taxon>eudicotyledons</taxon>
        <taxon>Gunneridae</taxon>
        <taxon>Pentapetalae</taxon>
        <taxon>rosids</taxon>
        <taxon>fabids</taxon>
        <taxon>Rosales</taxon>
        <taxon>Rosaceae</taxon>
        <taxon>Rosoideae</taxon>
        <taxon>Rosoideae incertae sedis</taxon>
        <taxon>Rosa</taxon>
    </lineage>
</organism>
<feature type="domain" description="PLAT" evidence="12">
    <location>
        <begin position="1"/>
        <end position="74"/>
    </location>
</feature>
<keyword evidence="6" id="KW-0223">Dioxygenase</keyword>
<dbReference type="PROSITE" id="PS50095">
    <property type="entry name" value="PLAT"/>
    <property type="match status" value="1"/>
</dbReference>
<dbReference type="InterPro" id="IPR000907">
    <property type="entry name" value="LipOase"/>
</dbReference>
<dbReference type="EMBL" id="PDCK01000043">
    <property type="protein sequence ID" value="PRQ28945.1"/>
    <property type="molecule type" value="Genomic_DNA"/>
</dbReference>
<name>A0A2P6Q442_ROSCH</name>
<protein>
    <recommendedName>
        <fullName evidence="11">Lipoxygenase</fullName>
        <ecNumber evidence="11">1.13.11.-</ecNumber>
    </recommendedName>
</protein>
<gene>
    <name evidence="14" type="ORF">RchiOBHm_Chr5g0008481</name>
</gene>
<comment type="pathway">
    <text evidence="11">Lipid metabolism; oxylipin biosynthesis.</text>
</comment>
<dbReference type="Gene3D" id="4.10.372.10">
    <property type="entry name" value="Lipoxygenase-1, Domain 3"/>
    <property type="match status" value="1"/>
</dbReference>
<keyword evidence="8" id="KW-0443">Lipid metabolism</keyword>
<dbReference type="SMART" id="SM00308">
    <property type="entry name" value="LH2"/>
    <property type="match status" value="1"/>
</dbReference>
<dbReference type="InterPro" id="IPR020834">
    <property type="entry name" value="LipOase_CS"/>
</dbReference>
<dbReference type="UniPathway" id="UPA00382"/>
<evidence type="ECO:0000256" key="10">
    <source>
        <dbReference type="PROSITE-ProRule" id="PRU00152"/>
    </source>
</evidence>
<dbReference type="Pfam" id="PF00305">
    <property type="entry name" value="Lipoxygenase"/>
    <property type="match status" value="1"/>
</dbReference>
<dbReference type="AlphaFoldDB" id="A0A2P6Q442"/>
<dbReference type="PROSITE" id="PS00081">
    <property type="entry name" value="LIPOXYGENASE_2"/>
    <property type="match status" value="1"/>
</dbReference>
<dbReference type="GO" id="GO:0031408">
    <property type="term" value="P:oxylipin biosynthetic process"/>
    <property type="evidence" value="ECO:0007669"/>
    <property type="project" value="UniProtKB-UniRule"/>
</dbReference>
<dbReference type="InterPro" id="IPR036226">
    <property type="entry name" value="LipOase_C_sf"/>
</dbReference>
<proteinExistence type="inferred from homology"/>
<evidence type="ECO:0000256" key="9">
    <source>
        <dbReference type="ARBA" id="ARBA00023160"/>
    </source>
</evidence>
<dbReference type="Gene3D" id="4.10.375.10">
    <property type="entry name" value="Lipoxygenase-1, Domain 2"/>
    <property type="match status" value="1"/>
</dbReference>
<accession>A0A2P6Q442</accession>
<dbReference type="InterPro" id="IPR013819">
    <property type="entry name" value="LipOase_C"/>
</dbReference>
<evidence type="ECO:0000256" key="11">
    <source>
        <dbReference type="RuleBase" id="RU003975"/>
    </source>
</evidence>
<dbReference type="Gene3D" id="3.10.450.60">
    <property type="match status" value="1"/>
</dbReference>
<dbReference type="GO" id="GO:0016702">
    <property type="term" value="F:oxidoreductase activity, acting on single donors with incorporation of molecular oxygen, incorporation of two atoms of oxygen"/>
    <property type="evidence" value="ECO:0007669"/>
    <property type="project" value="InterPro"/>
</dbReference>
<dbReference type="OMA" id="AWANILN"/>
<evidence type="ECO:0000313" key="14">
    <source>
        <dbReference type="EMBL" id="PRQ28945.1"/>
    </source>
</evidence>
<feature type="domain" description="Lipoxygenase" evidence="13">
    <location>
        <begin position="78"/>
        <end position="568"/>
    </location>
</feature>
<dbReference type="Gene3D" id="1.20.245.10">
    <property type="entry name" value="Lipoxygenase-1, Domain 5"/>
    <property type="match status" value="1"/>
</dbReference>
<dbReference type="GO" id="GO:0034440">
    <property type="term" value="P:lipid oxidation"/>
    <property type="evidence" value="ECO:0007669"/>
    <property type="project" value="InterPro"/>
</dbReference>
<dbReference type="GO" id="GO:0006633">
    <property type="term" value="P:fatty acid biosynthetic process"/>
    <property type="evidence" value="ECO:0007669"/>
    <property type="project" value="UniProtKB-KW"/>
</dbReference>
<evidence type="ECO:0000259" key="13">
    <source>
        <dbReference type="PROSITE" id="PS51393"/>
    </source>
</evidence>
<dbReference type="InterPro" id="IPR001246">
    <property type="entry name" value="LipOase_plant"/>
</dbReference>
<evidence type="ECO:0000256" key="3">
    <source>
        <dbReference type="ARBA" id="ARBA00022723"/>
    </source>
</evidence>